<dbReference type="GO" id="GO:0006508">
    <property type="term" value="P:proteolysis"/>
    <property type="evidence" value="ECO:0007669"/>
    <property type="project" value="UniProtKB-KW"/>
</dbReference>
<dbReference type="Gene3D" id="3.30.750.44">
    <property type="match status" value="1"/>
</dbReference>
<feature type="region of interest" description="Disordered" evidence="6">
    <location>
        <begin position="402"/>
        <end position="451"/>
    </location>
</feature>
<evidence type="ECO:0000259" key="7">
    <source>
        <dbReference type="PROSITE" id="PS50106"/>
    </source>
</evidence>
<evidence type="ECO:0000256" key="6">
    <source>
        <dbReference type="SAM" id="MobiDB-lite"/>
    </source>
</evidence>
<sequence>MRARFEKFGWIGIGALLGVLLSLNIPAIADKDNNKTQLPLDDLRAFAEVFGKIKSDYVEPVEDKKLISEAINGMLSGLDPHSAYLDADAFKELQAGTQGEFGGLGIEVGMEDGFVKVVSPIEDTPAYKAGIKPNDLIIKLDETPVKGMTLNDAVKRMRGKPDTQIVLTILRKGESKPLVIPLTRAVVKVQSVKAKMPEPGYAYVRITQFQEHTGEDLAKAIKSLHDQSGGPFKGFVLDLRNNPGGLLNAAVGVSAAFLPKNDLVVYTEGRTADAKMRLTATPENYAKGGAREDYLKGEAADMKSVPMVVLVNGGSASASEIVSGALQDHKRAIILGTQTFGKGSVQTILPMNNGTAIKLTTARYFTPNGRSIQAKGIVPDIVVEDASDSGFNIREADLTRHLANPKDADTTPADAIKPAAPEKDDSKDKSDKDSKADHQAPIEPGSKNDFQFTQAMNLLKGLQILQKKQ</sequence>
<gene>
    <name evidence="8" type="primary">prc</name>
    <name evidence="8" type="ORF">NMK_0968</name>
</gene>
<dbReference type="InterPro" id="IPR005151">
    <property type="entry name" value="Tail-specific_protease"/>
</dbReference>
<keyword evidence="3 5" id="KW-0378">Hydrolase</keyword>
<dbReference type="Gene3D" id="2.30.42.10">
    <property type="match status" value="1"/>
</dbReference>
<dbReference type="SMART" id="SM00228">
    <property type="entry name" value="PDZ"/>
    <property type="match status" value="1"/>
</dbReference>
<dbReference type="PANTHER" id="PTHR32060:SF30">
    <property type="entry name" value="CARBOXY-TERMINAL PROCESSING PROTEASE CTPA"/>
    <property type="match status" value="1"/>
</dbReference>
<dbReference type="SUPFAM" id="SSF52096">
    <property type="entry name" value="ClpP/crotonase"/>
    <property type="match status" value="1"/>
</dbReference>
<dbReference type="Proteomes" id="UP000245081">
    <property type="component" value="Unassembled WGS sequence"/>
</dbReference>
<dbReference type="NCBIfam" id="TIGR00225">
    <property type="entry name" value="prc"/>
    <property type="match status" value="1"/>
</dbReference>
<dbReference type="SMART" id="SM00245">
    <property type="entry name" value="TSPc"/>
    <property type="match status" value="1"/>
</dbReference>
<dbReference type="PANTHER" id="PTHR32060">
    <property type="entry name" value="TAIL-SPECIFIC PROTEASE"/>
    <property type="match status" value="1"/>
</dbReference>
<name>A0A2R5F9Q5_9PROT</name>
<proteinExistence type="inferred from homology"/>
<dbReference type="GO" id="GO:0030288">
    <property type="term" value="C:outer membrane-bounded periplasmic space"/>
    <property type="evidence" value="ECO:0007669"/>
    <property type="project" value="TreeGrafter"/>
</dbReference>
<keyword evidence="4 5" id="KW-0720">Serine protease</keyword>
<dbReference type="GO" id="GO:0007165">
    <property type="term" value="P:signal transduction"/>
    <property type="evidence" value="ECO:0007669"/>
    <property type="project" value="TreeGrafter"/>
</dbReference>
<organism evidence="8 9">
    <name type="scientific">Novimethylophilus kurashikiensis</name>
    <dbReference type="NCBI Taxonomy" id="1825523"/>
    <lineage>
        <taxon>Bacteria</taxon>
        <taxon>Pseudomonadati</taxon>
        <taxon>Pseudomonadota</taxon>
        <taxon>Betaproteobacteria</taxon>
        <taxon>Nitrosomonadales</taxon>
        <taxon>Methylophilaceae</taxon>
        <taxon>Novimethylophilus</taxon>
    </lineage>
</organism>
<dbReference type="InterPro" id="IPR036034">
    <property type="entry name" value="PDZ_sf"/>
</dbReference>
<evidence type="ECO:0000313" key="9">
    <source>
        <dbReference type="Proteomes" id="UP000245081"/>
    </source>
</evidence>
<dbReference type="CDD" id="cd06782">
    <property type="entry name" value="cpPDZ_CPP-like"/>
    <property type="match status" value="1"/>
</dbReference>
<dbReference type="InterPro" id="IPR029045">
    <property type="entry name" value="ClpP/crotonase-like_dom_sf"/>
</dbReference>
<dbReference type="GO" id="GO:0004252">
    <property type="term" value="F:serine-type endopeptidase activity"/>
    <property type="evidence" value="ECO:0007669"/>
    <property type="project" value="UniProtKB-EC"/>
</dbReference>
<dbReference type="InterPro" id="IPR001478">
    <property type="entry name" value="PDZ"/>
</dbReference>
<dbReference type="EC" id="3.4.21.102" evidence="8"/>
<evidence type="ECO:0000256" key="3">
    <source>
        <dbReference type="ARBA" id="ARBA00022801"/>
    </source>
</evidence>
<dbReference type="FunFam" id="2.30.42.10:FF:000063">
    <property type="entry name" value="Peptidase, S41 family"/>
    <property type="match status" value="1"/>
</dbReference>
<dbReference type="OrthoDB" id="9812068at2"/>
<reference evidence="8 9" key="1">
    <citation type="journal article" date="2018" name="Environ. Microbiol.">
        <title>Isolation and genomic characterization of Novimethylophilus kurashikiensis gen. nov. sp. nov., a new lanthanide-dependent methylotrophic species of Methylophilaceae.</title>
        <authorList>
            <person name="Lv H."/>
            <person name="Sahin N."/>
            <person name="Tani A."/>
        </authorList>
    </citation>
    <scope>NUCLEOTIDE SEQUENCE [LARGE SCALE GENOMIC DNA]</scope>
    <source>
        <strain evidence="8 9">La2-4</strain>
    </source>
</reference>
<comment type="caution">
    <text evidence="8">The sequence shown here is derived from an EMBL/GenBank/DDBJ whole genome shotgun (WGS) entry which is preliminary data.</text>
</comment>
<dbReference type="InterPro" id="IPR004447">
    <property type="entry name" value="Peptidase_S41A"/>
</dbReference>
<dbReference type="CDD" id="cd07560">
    <property type="entry name" value="Peptidase_S41_CPP"/>
    <property type="match status" value="1"/>
</dbReference>
<dbReference type="Pfam" id="PF22694">
    <property type="entry name" value="CtpB_N-like"/>
    <property type="match status" value="1"/>
</dbReference>
<dbReference type="PROSITE" id="PS50106">
    <property type="entry name" value="PDZ"/>
    <property type="match status" value="1"/>
</dbReference>
<feature type="compositionally biased region" description="Basic and acidic residues" evidence="6">
    <location>
        <begin position="420"/>
        <end position="440"/>
    </location>
</feature>
<evidence type="ECO:0000256" key="1">
    <source>
        <dbReference type="ARBA" id="ARBA00009179"/>
    </source>
</evidence>
<accession>A0A2R5F9Q5</accession>
<evidence type="ECO:0000256" key="2">
    <source>
        <dbReference type="ARBA" id="ARBA00022670"/>
    </source>
</evidence>
<evidence type="ECO:0000256" key="4">
    <source>
        <dbReference type="ARBA" id="ARBA00022825"/>
    </source>
</evidence>
<keyword evidence="9" id="KW-1185">Reference proteome</keyword>
<comment type="similarity">
    <text evidence="1 5">Belongs to the peptidase S41A family.</text>
</comment>
<dbReference type="SUPFAM" id="SSF50156">
    <property type="entry name" value="PDZ domain-like"/>
    <property type="match status" value="1"/>
</dbReference>
<dbReference type="Pfam" id="PF03572">
    <property type="entry name" value="Peptidase_S41"/>
    <property type="match status" value="1"/>
</dbReference>
<dbReference type="AlphaFoldDB" id="A0A2R5F9Q5"/>
<dbReference type="EMBL" id="BDOQ01000003">
    <property type="protein sequence ID" value="GBG13421.1"/>
    <property type="molecule type" value="Genomic_DNA"/>
</dbReference>
<feature type="domain" description="PDZ" evidence="7">
    <location>
        <begin position="90"/>
        <end position="158"/>
    </location>
</feature>
<dbReference type="Gene3D" id="3.90.226.10">
    <property type="entry name" value="2-enoyl-CoA Hydratase, Chain A, domain 1"/>
    <property type="match status" value="1"/>
</dbReference>
<dbReference type="InterPro" id="IPR055210">
    <property type="entry name" value="CtpA/B_N"/>
</dbReference>
<protein>
    <submittedName>
        <fullName evidence="8">Carboxyl-terminal processing protease</fullName>
        <ecNumber evidence="8">3.4.21.102</ecNumber>
    </submittedName>
</protein>
<dbReference type="FunFam" id="3.90.226.10:FF:000029">
    <property type="entry name" value="Peptidase, S41 family"/>
    <property type="match status" value="1"/>
</dbReference>
<dbReference type="RefSeq" id="WP_109014627.1">
    <property type="nucleotide sequence ID" value="NZ_BDOQ01000003.1"/>
</dbReference>
<evidence type="ECO:0000256" key="5">
    <source>
        <dbReference type="RuleBase" id="RU004404"/>
    </source>
</evidence>
<evidence type="ECO:0000313" key="8">
    <source>
        <dbReference type="EMBL" id="GBG13421.1"/>
    </source>
</evidence>
<keyword evidence="2 5" id="KW-0645">Protease</keyword>
<dbReference type="Pfam" id="PF13180">
    <property type="entry name" value="PDZ_2"/>
    <property type="match status" value="1"/>
</dbReference>